<dbReference type="PANTHER" id="PTHR10815">
    <property type="entry name" value="METHYLATED-DNA--PROTEIN-CYSTEINE METHYLTRANSFERASE"/>
    <property type="match status" value="1"/>
</dbReference>
<keyword evidence="7 9" id="KW-0234">DNA repair</keyword>
<dbReference type="InterPro" id="IPR036631">
    <property type="entry name" value="MGMT_N_sf"/>
</dbReference>
<protein>
    <recommendedName>
        <fullName evidence="9">Methylated-DNA--protein-cysteine methyltransferase</fullName>
        <ecNumber evidence="9">2.1.1.63</ecNumber>
    </recommendedName>
    <alternativeName>
        <fullName evidence="9">6-O-methylguanine-DNA methyltransferase</fullName>
        <shortName evidence="9">MGMT</shortName>
    </alternativeName>
    <alternativeName>
        <fullName evidence="9">O-6-methylguanine-DNA-alkyltransferase</fullName>
    </alternativeName>
</protein>
<comment type="catalytic activity">
    <reaction evidence="8 9">
        <text>a 6-O-methyl-2'-deoxyguanosine in DNA + L-cysteinyl-[protein] = S-methyl-L-cysteinyl-[protein] + a 2'-deoxyguanosine in DNA</text>
        <dbReference type="Rhea" id="RHEA:24000"/>
        <dbReference type="Rhea" id="RHEA-COMP:10131"/>
        <dbReference type="Rhea" id="RHEA-COMP:10132"/>
        <dbReference type="Rhea" id="RHEA-COMP:11367"/>
        <dbReference type="Rhea" id="RHEA-COMP:11368"/>
        <dbReference type="ChEBI" id="CHEBI:29950"/>
        <dbReference type="ChEBI" id="CHEBI:82612"/>
        <dbReference type="ChEBI" id="CHEBI:85445"/>
        <dbReference type="ChEBI" id="CHEBI:85448"/>
        <dbReference type="EC" id="2.1.1.63"/>
    </reaction>
</comment>
<name>A0A1I1DP87_BREAD</name>
<dbReference type="GO" id="GO:0006307">
    <property type="term" value="P:DNA alkylation repair"/>
    <property type="evidence" value="ECO:0007669"/>
    <property type="project" value="UniProtKB-UniRule"/>
</dbReference>
<comment type="subcellular location">
    <subcellularLocation>
        <location evidence="9">Cytoplasm</location>
    </subcellularLocation>
</comment>
<keyword evidence="6 9" id="KW-0227">DNA damage</keyword>
<feature type="active site" description="Nucleophile; methyl group acceptor" evidence="9">
    <location>
        <position position="124"/>
    </location>
</feature>
<dbReference type="STRING" id="34097.SAMN02745150_00682"/>
<dbReference type="NCBIfam" id="TIGR00589">
    <property type="entry name" value="ogt"/>
    <property type="match status" value="1"/>
</dbReference>
<dbReference type="InterPro" id="IPR036388">
    <property type="entry name" value="WH-like_DNA-bd_sf"/>
</dbReference>
<dbReference type="InterPro" id="IPR014048">
    <property type="entry name" value="MethylDNA_cys_MeTrfase_DNA-bd"/>
</dbReference>
<comment type="function">
    <text evidence="9">Involved in the cellular defense against the biological effects of O6-methylguanine (O6-MeG) and O4-methylthymine (O4-MeT) in DNA. Repairs the methylated nucleobase in DNA by stoichiometrically transferring the methyl group to a cysteine residue in the enzyme. This is a suicide reaction: the enzyme is irreversibly inactivated.</text>
</comment>
<dbReference type="HAMAP" id="MF_00772">
    <property type="entry name" value="OGT"/>
    <property type="match status" value="1"/>
</dbReference>
<dbReference type="PROSITE" id="PS00374">
    <property type="entry name" value="MGMT"/>
    <property type="match status" value="1"/>
</dbReference>
<evidence type="ECO:0000313" key="13">
    <source>
        <dbReference type="Proteomes" id="UP000240042"/>
    </source>
</evidence>
<proteinExistence type="inferred from homology"/>
<evidence type="ECO:0000259" key="10">
    <source>
        <dbReference type="Pfam" id="PF01035"/>
    </source>
</evidence>
<keyword evidence="13" id="KW-1185">Reference proteome</keyword>
<dbReference type="OrthoDB" id="9802228at2"/>
<dbReference type="SUPFAM" id="SSF46767">
    <property type="entry name" value="Methylated DNA-protein cysteine methyltransferase, C-terminal domain"/>
    <property type="match status" value="1"/>
</dbReference>
<organism evidence="12 13">
    <name type="scientific">Brevinema andersonii</name>
    <dbReference type="NCBI Taxonomy" id="34097"/>
    <lineage>
        <taxon>Bacteria</taxon>
        <taxon>Pseudomonadati</taxon>
        <taxon>Spirochaetota</taxon>
        <taxon>Spirochaetia</taxon>
        <taxon>Brevinematales</taxon>
        <taxon>Brevinemataceae</taxon>
        <taxon>Brevinema</taxon>
    </lineage>
</organism>
<evidence type="ECO:0000256" key="5">
    <source>
        <dbReference type="ARBA" id="ARBA00022679"/>
    </source>
</evidence>
<evidence type="ECO:0000256" key="8">
    <source>
        <dbReference type="ARBA" id="ARBA00049348"/>
    </source>
</evidence>
<accession>A0A1I1DP87</accession>
<dbReference type="PANTHER" id="PTHR10815:SF5">
    <property type="entry name" value="METHYLATED-DNA--PROTEIN-CYSTEINE METHYLTRANSFERASE"/>
    <property type="match status" value="1"/>
</dbReference>
<dbReference type="CDD" id="cd06445">
    <property type="entry name" value="ATase"/>
    <property type="match status" value="1"/>
</dbReference>
<keyword evidence="4 9" id="KW-0489">Methyltransferase</keyword>
<dbReference type="GO" id="GO:0005737">
    <property type="term" value="C:cytoplasm"/>
    <property type="evidence" value="ECO:0007669"/>
    <property type="project" value="UniProtKB-SubCell"/>
</dbReference>
<evidence type="ECO:0000256" key="2">
    <source>
        <dbReference type="ARBA" id="ARBA00008711"/>
    </source>
</evidence>
<evidence type="ECO:0000256" key="1">
    <source>
        <dbReference type="ARBA" id="ARBA00001286"/>
    </source>
</evidence>
<sequence>MKKLWYYNTLIGKIGIVENNGMIINLNFHNDLPSLDCDVQETELLWQASVQLNEFLDKKLKNFSLPLYFHGSSFMKDVWFALTEIPYGETRSYKDIAYQIGKKQAYRAVGAANNCNPLPIFLPCHRVIGNDGGLVGYRGGLEIKSFLLEMEKSNN</sequence>
<feature type="domain" description="Methylguanine DNA methyltransferase ribonuclease-like" evidence="11">
    <location>
        <begin position="6"/>
        <end position="67"/>
    </location>
</feature>
<dbReference type="SUPFAM" id="SSF53155">
    <property type="entry name" value="Methylated DNA-protein cysteine methyltransferase domain"/>
    <property type="match status" value="1"/>
</dbReference>
<comment type="catalytic activity">
    <reaction evidence="1 9">
        <text>a 4-O-methyl-thymidine in DNA + L-cysteinyl-[protein] = a thymidine in DNA + S-methyl-L-cysteinyl-[protein]</text>
        <dbReference type="Rhea" id="RHEA:53428"/>
        <dbReference type="Rhea" id="RHEA-COMP:10131"/>
        <dbReference type="Rhea" id="RHEA-COMP:10132"/>
        <dbReference type="Rhea" id="RHEA-COMP:13555"/>
        <dbReference type="Rhea" id="RHEA-COMP:13556"/>
        <dbReference type="ChEBI" id="CHEBI:29950"/>
        <dbReference type="ChEBI" id="CHEBI:82612"/>
        <dbReference type="ChEBI" id="CHEBI:137386"/>
        <dbReference type="ChEBI" id="CHEBI:137387"/>
        <dbReference type="EC" id="2.1.1.63"/>
    </reaction>
</comment>
<dbReference type="GO" id="GO:0003908">
    <property type="term" value="F:methylated-DNA-[protein]-cysteine S-methyltransferase activity"/>
    <property type="evidence" value="ECO:0007669"/>
    <property type="project" value="UniProtKB-UniRule"/>
</dbReference>
<dbReference type="Gene3D" id="1.10.10.10">
    <property type="entry name" value="Winged helix-like DNA-binding domain superfamily/Winged helix DNA-binding domain"/>
    <property type="match status" value="1"/>
</dbReference>
<dbReference type="FunFam" id="1.10.10.10:FF:000214">
    <property type="entry name" value="Methylated-DNA--protein-cysteine methyltransferase"/>
    <property type="match status" value="1"/>
</dbReference>
<evidence type="ECO:0000259" key="11">
    <source>
        <dbReference type="Pfam" id="PF02870"/>
    </source>
</evidence>
<dbReference type="EMBL" id="FOKY01000003">
    <property type="protein sequence ID" value="SFB76654.1"/>
    <property type="molecule type" value="Genomic_DNA"/>
</dbReference>
<evidence type="ECO:0000256" key="4">
    <source>
        <dbReference type="ARBA" id="ARBA00022603"/>
    </source>
</evidence>
<dbReference type="Gene3D" id="3.30.160.70">
    <property type="entry name" value="Methylated DNA-protein cysteine methyltransferase domain"/>
    <property type="match status" value="1"/>
</dbReference>
<dbReference type="AlphaFoldDB" id="A0A1I1DP87"/>
<dbReference type="RefSeq" id="WP_092318643.1">
    <property type="nucleotide sequence ID" value="NZ_FOKY01000003.1"/>
</dbReference>
<gene>
    <name evidence="12" type="ORF">SAMN02745150_00682</name>
</gene>
<evidence type="ECO:0000256" key="9">
    <source>
        <dbReference type="HAMAP-Rule" id="MF_00772"/>
    </source>
</evidence>
<dbReference type="InterPro" id="IPR023546">
    <property type="entry name" value="MGMT"/>
</dbReference>
<keyword evidence="5 9" id="KW-0808">Transferase</keyword>
<comment type="miscellaneous">
    <text evidence="9">This enzyme catalyzes only one turnover and therefore is not strictly catalytic. According to one definition, an enzyme is a biocatalyst that acts repeatedly and over many reaction cycles.</text>
</comment>
<dbReference type="Pfam" id="PF01035">
    <property type="entry name" value="DNA_binding_1"/>
    <property type="match status" value="1"/>
</dbReference>
<feature type="domain" description="Methylated-DNA-[protein]-cysteine S-methyltransferase DNA binding" evidence="10">
    <location>
        <begin position="74"/>
        <end position="152"/>
    </location>
</feature>
<evidence type="ECO:0000313" key="12">
    <source>
        <dbReference type="EMBL" id="SFB76654.1"/>
    </source>
</evidence>
<dbReference type="InterPro" id="IPR001497">
    <property type="entry name" value="MethylDNA_cys_MeTrfase_AS"/>
</dbReference>
<dbReference type="GO" id="GO:0032259">
    <property type="term" value="P:methylation"/>
    <property type="evidence" value="ECO:0007669"/>
    <property type="project" value="UniProtKB-KW"/>
</dbReference>
<dbReference type="Pfam" id="PF02870">
    <property type="entry name" value="Methyltransf_1N"/>
    <property type="match status" value="1"/>
</dbReference>
<dbReference type="EC" id="2.1.1.63" evidence="9"/>
<reference evidence="13" key="1">
    <citation type="submission" date="2016-10" db="EMBL/GenBank/DDBJ databases">
        <authorList>
            <person name="Varghese N."/>
            <person name="Submissions S."/>
        </authorList>
    </citation>
    <scope>NUCLEOTIDE SEQUENCE [LARGE SCALE GENOMIC DNA]</scope>
    <source>
        <strain evidence="13">ATCC 43811</strain>
    </source>
</reference>
<evidence type="ECO:0000256" key="7">
    <source>
        <dbReference type="ARBA" id="ARBA00023204"/>
    </source>
</evidence>
<dbReference type="InterPro" id="IPR036217">
    <property type="entry name" value="MethylDNA_cys_MeTrfase_DNAb"/>
</dbReference>
<dbReference type="InterPro" id="IPR008332">
    <property type="entry name" value="MethylG_MeTrfase_N"/>
</dbReference>
<keyword evidence="3 9" id="KW-0963">Cytoplasm</keyword>
<comment type="similarity">
    <text evidence="2 9">Belongs to the MGMT family.</text>
</comment>
<evidence type="ECO:0000256" key="3">
    <source>
        <dbReference type="ARBA" id="ARBA00022490"/>
    </source>
</evidence>
<dbReference type="Proteomes" id="UP000240042">
    <property type="component" value="Unassembled WGS sequence"/>
</dbReference>
<evidence type="ECO:0000256" key="6">
    <source>
        <dbReference type="ARBA" id="ARBA00022763"/>
    </source>
</evidence>